<organism evidence="9 10">
    <name type="scientific">Mycolicibacterium insubricum</name>
    <dbReference type="NCBI Taxonomy" id="444597"/>
    <lineage>
        <taxon>Bacteria</taxon>
        <taxon>Bacillati</taxon>
        <taxon>Actinomycetota</taxon>
        <taxon>Actinomycetes</taxon>
        <taxon>Mycobacteriales</taxon>
        <taxon>Mycobacteriaceae</taxon>
        <taxon>Mycolicibacterium</taxon>
    </lineage>
</organism>
<dbReference type="GO" id="GO:0050660">
    <property type="term" value="F:flavin adenine dinucleotide binding"/>
    <property type="evidence" value="ECO:0007669"/>
    <property type="project" value="InterPro"/>
</dbReference>
<keyword evidence="10" id="KW-1185">Reference proteome</keyword>
<dbReference type="Gene3D" id="3.50.50.60">
    <property type="entry name" value="FAD/NAD(P)-binding domain"/>
    <property type="match status" value="2"/>
</dbReference>
<dbReference type="GO" id="GO:0004499">
    <property type="term" value="F:N,N-dimethylaniline monooxygenase activity"/>
    <property type="evidence" value="ECO:0007669"/>
    <property type="project" value="InterPro"/>
</dbReference>
<evidence type="ECO:0000256" key="6">
    <source>
        <dbReference type="ARBA" id="ARBA00023002"/>
    </source>
</evidence>
<comment type="similarity">
    <text evidence="2">Belongs to the FAD-binding monooxygenase family.</text>
</comment>
<sequence length="538" mass="58906">MSSAARTQVDVVVVGAGFAGVYALHKLRSQGLAVRVFESAPSVGGTWYYNRYPGARCDVESVDYCYSFSDELQQEWTWTEKYATQGEILRYINWVVDKLDLRTAITFGTRVTGVVLDEANLRWTVTTDTGARVEARFVVMATGPLSAALTPQFPGLDSFAGAVFHTAYWPEEPVDFTGKRVAVIGTGSSGIQCIPIIAEQAEQLYVFQRTPNYSVPAGNRPLSAGEISEIKANYPERRRKSWRSGGGSPHVAHPKPTMEATPQERRAAFEERWELGGVLFSKTFGDQMISLEANDQARLFYEEKILALIDDPDVAELLIPRGYPIGTKRICTDTNYFATFNKPNVTLISVRNTPIESFDSTGINTTDAHYDIDALVLATGFDALTGALAKIDIVGRGGRTLAEDWAQGPRTYLGLATDGFPNLFLISGPGAPAVLANMVLHAEAHVNWISEAIAYLDDRGITALEPTARAVEDWLAECAERAEATLFTRADSWYLGANVPGKPRTFMLFIGGFGVYLDICDEVAAAGYRGFELVRAPS</sequence>
<dbReference type="EMBL" id="MVHS01000012">
    <property type="protein sequence ID" value="ORA71592.1"/>
    <property type="molecule type" value="Genomic_DNA"/>
</dbReference>
<evidence type="ECO:0000313" key="10">
    <source>
        <dbReference type="Proteomes" id="UP000192801"/>
    </source>
</evidence>
<dbReference type="InterPro" id="IPR036188">
    <property type="entry name" value="FAD/NAD-bd_sf"/>
</dbReference>
<keyword evidence="4" id="KW-0274">FAD</keyword>
<dbReference type="InterPro" id="IPR020946">
    <property type="entry name" value="Flavin_mOase-like"/>
</dbReference>
<evidence type="ECO:0000256" key="1">
    <source>
        <dbReference type="ARBA" id="ARBA00001974"/>
    </source>
</evidence>
<dbReference type="PANTHER" id="PTHR43098:SF3">
    <property type="entry name" value="L-ORNITHINE N(5)-MONOOXYGENASE-RELATED"/>
    <property type="match status" value="1"/>
</dbReference>
<evidence type="ECO:0000256" key="3">
    <source>
        <dbReference type="ARBA" id="ARBA00022630"/>
    </source>
</evidence>
<dbReference type="SUPFAM" id="SSF51905">
    <property type="entry name" value="FAD/NAD(P)-binding domain"/>
    <property type="match status" value="2"/>
</dbReference>
<dbReference type="OrthoDB" id="5168853at2"/>
<feature type="region of interest" description="Disordered" evidence="8">
    <location>
        <begin position="237"/>
        <end position="261"/>
    </location>
</feature>
<dbReference type="PRINTS" id="PR00411">
    <property type="entry name" value="PNDRDTASEI"/>
</dbReference>
<keyword evidence="7 9" id="KW-0503">Monooxygenase</keyword>
<evidence type="ECO:0000256" key="5">
    <source>
        <dbReference type="ARBA" id="ARBA00022857"/>
    </source>
</evidence>
<dbReference type="AlphaFoldDB" id="A0A1X0DHB6"/>
<keyword evidence="3" id="KW-0285">Flavoprotein</keyword>
<dbReference type="STRING" id="444597.BST26_07360"/>
<reference evidence="9 10" key="1">
    <citation type="submission" date="2016-12" db="EMBL/GenBank/DDBJ databases">
        <title>The new phylogeny of genus Mycobacterium.</title>
        <authorList>
            <person name="Tortoli E."/>
            <person name="Trovato A."/>
            <person name="Cirillo D.M."/>
        </authorList>
    </citation>
    <scope>NUCLEOTIDE SEQUENCE [LARGE SCALE GENOMIC DNA]</scope>
    <source>
        <strain evidence="9 10">DSM 45130</strain>
    </source>
</reference>
<evidence type="ECO:0000256" key="7">
    <source>
        <dbReference type="ARBA" id="ARBA00023033"/>
    </source>
</evidence>
<evidence type="ECO:0000256" key="8">
    <source>
        <dbReference type="SAM" id="MobiDB-lite"/>
    </source>
</evidence>
<proteinExistence type="inferred from homology"/>
<dbReference type="InterPro" id="IPR050775">
    <property type="entry name" value="FAD-binding_Monooxygenases"/>
</dbReference>
<keyword evidence="6" id="KW-0560">Oxidoreductase</keyword>
<evidence type="ECO:0000313" key="9">
    <source>
        <dbReference type="EMBL" id="ORA71592.1"/>
    </source>
</evidence>
<gene>
    <name evidence="9" type="ORF">BST26_07360</name>
</gene>
<keyword evidence="5" id="KW-0521">NADP</keyword>
<dbReference type="GO" id="GO:0050661">
    <property type="term" value="F:NADP binding"/>
    <property type="evidence" value="ECO:0007669"/>
    <property type="project" value="InterPro"/>
</dbReference>
<dbReference type="Proteomes" id="UP000192801">
    <property type="component" value="Unassembled WGS sequence"/>
</dbReference>
<evidence type="ECO:0000256" key="4">
    <source>
        <dbReference type="ARBA" id="ARBA00022827"/>
    </source>
</evidence>
<dbReference type="PANTHER" id="PTHR43098">
    <property type="entry name" value="L-ORNITHINE N(5)-MONOOXYGENASE-RELATED"/>
    <property type="match status" value="1"/>
</dbReference>
<evidence type="ECO:0000256" key="2">
    <source>
        <dbReference type="ARBA" id="ARBA00010139"/>
    </source>
</evidence>
<comment type="cofactor">
    <cofactor evidence="1">
        <name>FAD</name>
        <dbReference type="ChEBI" id="CHEBI:57692"/>
    </cofactor>
</comment>
<dbReference type="RefSeq" id="WP_083030123.1">
    <property type="nucleotide sequence ID" value="NZ_AP022618.1"/>
</dbReference>
<name>A0A1X0DHB6_9MYCO</name>
<accession>A0A1X0DHB6</accession>
<comment type="caution">
    <text evidence="9">The sequence shown here is derived from an EMBL/GenBank/DDBJ whole genome shotgun (WGS) entry which is preliminary data.</text>
</comment>
<protein>
    <submittedName>
        <fullName evidence="9">Cyclohexanone monooxygenase</fullName>
    </submittedName>
</protein>
<dbReference type="Pfam" id="PF00743">
    <property type="entry name" value="FMO-like"/>
    <property type="match status" value="1"/>
</dbReference>